<dbReference type="AlphaFoldDB" id="A0A1M7QKI3"/>
<dbReference type="EMBL" id="FRDA01000039">
    <property type="protein sequence ID" value="SHN31783.1"/>
    <property type="molecule type" value="Genomic_DNA"/>
</dbReference>
<name>A0A1M7QKI3_9PSED</name>
<reference evidence="1 2" key="1">
    <citation type="submission" date="2016-11" db="EMBL/GenBank/DDBJ databases">
        <authorList>
            <person name="Jaros S."/>
            <person name="Januszkiewicz K."/>
            <person name="Wedrychowicz H."/>
        </authorList>
    </citation>
    <scope>NUCLEOTIDE SEQUENCE [LARGE SCALE GENOMIC DNA]</scope>
    <source>
        <strain evidence="1 2">LMG 26898</strain>
    </source>
</reference>
<evidence type="ECO:0000313" key="1">
    <source>
        <dbReference type="EMBL" id="SHN31783.1"/>
    </source>
</evidence>
<gene>
    <name evidence="1" type="ORF">SAMN05216593_1391</name>
</gene>
<dbReference type="Proteomes" id="UP000183983">
    <property type="component" value="Unassembled WGS sequence"/>
</dbReference>
<proteinExistence type="predicted"/>
<feature type="non-terminal residue" evidence="1">
    <location>
        <position position="1"/>
    </location>
</feature>
<organism evidence="1 2">
    <name type="scientific">Pseudomonas asturiensis</name>
    <dbReference type="NCBI Taxonomy" id="1190415"/>
    <lineage>
        <taxon>Bacteria</taxon>
        <taxon>Pseudomonadati</taxon>
        <taxon>Pseudomonadota</taxon>
        <taxon>Gammaproteobacteria</taxon>
        <taxon>Pseudomonadales</taxon>
        <taxon>Pseudomonadaceae</taxon>
        <taxon>Pseudomonas</taxon>
    </lineage>
</organism>
<evidence type="ECO:0000313" key="2">
    <source>
        <dbReference type="Proteomes" id="UP000183983"/>
    </source>
</evidence>
<accession>A0A1M7QKI3</accession>
<sequence length="208" mass="22293">RTGNVEVAGPDGTLYLQTADGGLTPKAGGNLAQLVKAEREIAEAKRVAGVADEIPATSAIARDGLREDLARQAGIPRNLVDQPSSIWGKSIDDIRQSFTMDGATVTSVPAKASSSGNAQVFKVEGSATGIKEFQYSPSTVDNLNQSSHIGEYYKITYEDGSKIKVVEPSTYRPTFLGRDPIYDANTIYLNPQGQTVVFNPSNNTWVPK</sequence>
<protein>
    <submittedName>
        <fullName evidence="1">Filamentous hemagglutinin</fullName>
    </submittedName>
</protein>